<sequence>MYVQKFEDLNKSDIGIAGGKGANLGELTQAGIPVPPGFVVTAETYEKFMEDSGINDKVLDILDQIDINDTKALQSAAEEIKSIIIETPIPEDMVMFIKEAYNQLCQRVGEDDTDVAIRSSATAEDLPEASFAGQQDTFLHVSGDEEVIEYIRKCWASLFEARAIFYREENNFEHSKVLIAVVVQKMAIADKAGVMFTVNPSTGEEIALIEGSWGLGEAVVSGDVTPDNYQVDKTNNEIINVTISDKKVMYTNDESGTSVKVNVPENLRMERVLSDDELIELTEMGKRVQAHYGEPMDTEWAFERDNLFLLQARPITTLDGDAPAADDDAGVEGEVLVRGLGASPGIATGNVKIVLDIDELDKIEEGDVMVTTMTTPDMVPAMRRASGIITDEGGVTCHASIISRELGIPCVVGTGDATKTLKENTGVTLDGKKGLVFEGIKKVEEEAPQATAVAAEAPILTVTEVKANVSMPEAAERAAATGADGVGLLRTEHLMLTAGIHPGKFIADGKEDELINTIAENVQIVADAFYPKPVWYRTLDAPTDEFITLEGGENEPEEHNPMLGWRGIRRELDQPEILKCEFKAIKKLHEQGYTNIGIMIPLSQSPSELIQAKALCSEVGLEPHKDVDFGMMVEIPAAALTIEDYLAIGVDFVSLGTNDLTQYTLAVDRNNEFVAKHYTEEHPAVMKLIERTIKKCAEAGVTCSICGQAGSVPHIVEKLVKFGITSVSSNADAVAEVRKTVARAEQKIILEAARKRLE</sequence>
<evidence type="ECO:0000256" key="6">
    <source>
        <dbReference type="ARBA" id="ARBA00022723"/>
    </source>
</evidence>
<evidence type="ECO:0000256" key="2">
    <source>
        <dbReference type="ARBA" id="ARBA00002988"/>
    </source>
</evidence>
<dbReference type="GO" id="GO:0046872">
    <property type="term" value="F:metal ion binding"/>
    <property type="evidence" value="ECO:0007669"/>
    <property type="project" value="UniProtKB-KW"/>
</dbReference>
<comment type="cofactor">
    <cofactor evidence="1 12">
        <name>Mg(2+)</name>
        <dbReference type="ChEBI" id="CHEBI:18420"/>
    </cofactor>
</comment>
<evidence type="ECO:0000256" key="4">
    <source>
        <dbReference type="ARBA" id="ARBA00007837"/>
    </source>
</evidence>
<gene>
    <name evidence="16" type="primary">ppsA</name>
    <name evidence="16" type="ORF">sm9_1949</name>
</gene>
<keyword evidence="16" id="KW-0670">Pyruvate</keyword>
<dbReference type="EC" id="2.7.9.2" evidence="12"/>
<dbReference type="GO" id="GO:0005524">
    <property type="term" value="F:ATP binding"/>
    <property type="evidence" value="ECO:0007669"/>
    <property type="project" value="UniProtKB-KW"/>
</dbReference>
<dbReference type="GO" id="GO:0006094">
    <property type="term" value="P:gluconeogenesis"/>
    <property type="evidence" value="ECO:0007669"/>
    <property type="project" value="UniProtKB-UniPathway"/>
</dbReference>
<dbReference type="SUPFAM" id="SSF56059">
    <property type="entry name" value="Glutathione synthetase ATP-binding domain-like"/>
    <property type="match status" value="1"/>
</dbReference>
<feature type="domain" description="Pyruvate phosphate dikinase AMP/ATP-binding" evidence="14">
    <location>
        <begin position="16"/>
        <end position="322"/>
    </location>
</feature>
<dbReference type="PROSITE" id="PS00370">
    <property type="entry name" value="PEP_ENZYMES_PHOS_SITE"/>
    <property type="match status" value="1"/>
</dbReference>
<dbReference type="Pfam" id="PF00391">
    <property type="entry name" value="PEP-utilizers"/>
    <property type="match status" value="1"/>
</dbReference>
<dbReference type="PROSITE" id="PS00742">
    <property type="entry name" value="PEP_ENZYMES_2"/>
    <property type="match status" value="1"/>
</dbReference>
<dbReference type="PRINTS" id="PR01736">
    <property type="entry name" value="PHPHTRNFRASE"/>
</dbReference>
<evidence type="ECO:0000259" key="13">
    <source>
        <dbReference type="Pfam" id="PF00391"/>
    </source>
</evidence>
<evidence type="ECO:0000313" key="16">
    <source>
        <dbReference type="EMBL" id="ALT69715.1"/>
    </source>
</evidence>
<dbReference type="InterPro" id="IPR002192">
    <property type="entry name" value="PPDK_AMP/ATP-bd"/>
</dbReference>
<dbReference type="Gene3D" id="3.30.470.20">
    <property type="entry name" value="ATP-grasp fold, B domain"/>
    <property type="match status" value="1"/>
</dbReference>
<evidence type="ECO:0000313" key="17">
    <source>
        <dbReference type="Proteomes" id="UP000067738"/>
    </source>
</evidence>
<dbReference type="Gene3D" id="3.20.20.60">
    <property type="entry name" value="Phosphoenolpyruvate-binding domains"/>
    <property type="match status" value="1"/>
</dbReference>
<evidence type="ECO:0000256" key="9">
    <source>
        <dbReference type="ARBA" id="ARBA00022840"/>
    </source>
</evidence>
<keyword evidence="5 12" id="KW-0808">Transferase</keyword>
<dbReference type="InterPro" id="IPR018274">
    <property type="entry name" value="PEP_util_AS"/>
</dbReference>
<dbReference type="RefSeq" id="WP_058739934.1">
    <property type="nucleotide sequence ID" value="NZ_CP011266.1"/>
</dbReference>
<evidence type="ECO:0000256" key="5">
    <source>
        <dbReference type="ARBA" id="ARBA00022679"/>
    </source>
</evidence>
<feature type="domain" description="PEP-utilising enzyme mobile" evidence="13">
    <location>
        <begin position="363"/>
        <end position="434"/>
    </location>
</feature>
<keyword evidence="6 12" id="KW-0479">Metal-binding</keyword>
<dbReference type="InterPro" id="IPR036637">
    <property type="entry name" value="Phosphohistidine_dom_sf"/>
</dbReference>
<keyword evidence="17" id="KW-1185">Reference proteome</keyword>
<dbReference type="InterPro" id="IPR000121">
    <property type="entry name" value="PEP_util_C"/>
</dbReference>
<comment type="similarity">
    <text evidence="4 12">Belongs to the PEP-utilizing enzyme family.</text>
</comment>
<dbReference type="InterPro" id="IPR023151">
    <property type="entry name" value="PEP_util_CS"/>
</dbReference>
<dbReference type="InterPro" id="IPR008279">
    <property type="entry name" value="PEP-util_enz_mobile_dom"/>
</dbReference>
<dbReference type="PATRIC" id="fig|230361.4.peg.2013"/>
<dbReference type="GO" id="GO:0008986">
    <property type="term" value="F:pyruvate, water dikinase activity"/>
    <property type="evidence" value="ECO:0007669"/>
    <property type="project" value="UniProtKB-EC"/>
</dbReference>
<evidence type="ECO:0000259" key="15">
    <source>
        <dbReference type="Pfam" id="PF02896"/>
    </source>
</evidence>
<dbReference type="Proteomes" id="UP000067738">
    <property type="component" value="Chromosome"/>
</dbReference>
<keyword evidence="7 12" id="KW-0547">Nucleotide-binding</keyword>
<evidence type="ECO:0000256" key="11">
    <source>
        <dbReference type="ARBA" id="ARBA00047700"/>
    </source>
</evidence>
<keyword evidence="9 12" id="KW-0067">ATP-binding</keyword>
<reference evidence="16 17" key="1">
    <citation type="submission" date="2015-04" db="EMBL/GenBank/DDBJ databases">
        <title>The complete genome sequence of the rumen methanogen Methanobrevibacter millerae SM9.</title>
        <authorList>
            <person name="Leahy S.C."/>
            <person name="Kelly W.J."/>
            <person name="Pacheco D.M."/>
            <person name="Li D."/>
            <person name="Altermann E."/>
            <person name="Attwood G.T."/>
        </authorList>
    </citation>
    <scope>NUCLEOTIDE SEQUENCE [LARGE SCALE GENOMIC DNA]</scope>
    <source>
        <strain evidence="16 17">SM9</strain>
    </source>
</reference>
<dbReference type="NCBIfam" id="TIGR01418">
    <property type="entry name" value="PEP_synth"/>
    <property type="match status" value="1"/>
</dbReference>
<evidence type="ECO:0000259" key="14">
    <source>
        <dbReference type="Pfam" id="PF01326"/>
    </source>
</evidence>
<dbReference type="Pfam" id="PF02896">
    <property type="entry name" value="PEP-utilizers_C"/>
    <property type="match status" value="1"/>
</dbReference>
<evidence type="ECO:0000256" key="12">
    <source>
        <dbReference type="PIRNR" id="PIRNR000854"/>
    </source>
</evidence>
<dbReference type="EMBL" id="CP011266">
    <property type="protein sequence ID" value="ALT69715.1"/>
    <property type="molecule type" value="Genomic_DNA"/>
</dbReference>
<dbReference type="PIRSF" id="PIRSF000854">
    <property type="entry name" value="PEP_synthase"/>
    <property type="match status" value="1"/>
</dbReference>
<dbReference type="InterPro" id="IPR013815">
    <property type="entry name" value="ATP_grasp_subdomain_1"/>
</dbReference>
<proteinExistence type="inferred from homology"/>
<evidence type="ECO:0000256" key="3">
    <source>
        <dbReference type="ARBA" id="ARBA00004742"/>
    </source>
</evidence>
<accession>A0A0U2TVA3</accession>
<keyword evidence="10 12" id="KW-0460">Magnesium</keyword>
<dbReference type="OrthoDB" id="23397at2157"/>
<protein>
    <recommendedName>
        <fullName evidence="12">Phosphoenolpyruvate synthase</fullName>
        <shortName evidence="12">PEP synthase</shortName>
        <ecNumber evidence="12">2.7.9.2</ecNumber>
    </recommendedName>
    <alternativeName>
        <fullName evidence="12">Pyruvate, water dikinase</fullName>
    </alternativeName>
</protein>
<dbReference type="Pfam" id="PF01326">
    <property type="entry name" value="PPDK_N"/>
    <property type="match status" value="1"/>
</dbReference>
<dbReference type="PANTHER" id="PTHR43030:SF1">
    <property type="entry name" value="PHOSPHOENOLPYRUVATE SYNTHASE"/>
    <property type="match status" value="1"/>
</dbReference>
<dbReference type="PANTHER" id="PTHR43030">
    <property type="entry name" value="PHOSPHOENOLPYRUVATE SYNTHASE"/>
    <property type="match status" value="1"/>
</dbReference>
<dbReference type="SUPFAM" id="SSF51621">
    <property type="entry name" value="Phosphoenolpyruvate/pyruvate domain"/>
    <property type="match status" value="1"/>
</dbReference>
<feature type="domain" description="PEP-utilising enzyme C-terminal" evidence="15">
    <location>
        <begin position="461"/>
        <end position="745"/>
    </location>
</feature>
<dbReference type="GeneID" id="26736903"/>
<dbReference type="KEGG" id="mmil:sm9_1949"/>
<dbReference type="FunFam" id="3.30.1490.20:FF:000010">
    <property type="entry name" value="Phosphoenolpyruvate synthase"/>
    <property type="match status" value="1"/>
</dbReference>
<dbReference type="InterPro" id="IPR040442">
    <property type="entry name" value="Pyrv_kinase-like_dom_sf"/>
</dbReference>
<keyword evidence="8 12" id="KW-0418">Kinase</keyword>
<evidence type="ECO:0000256" key="1">
    <source>
        <dbReference type="ARBA" id="ARBA00001946"/>
    </source>
</evidence>
<name>A0A0U2TVA3_9EURY</name>
<dbReference type="InterPro" id="IPR006319">
    <property type="entry name" value="PEP_synth"/>
</dbReference>
<dbReference type="SUPFAM" id="SSF52009">
    <property type="entry name" value="Phosphohistidine domain"/>
    <property type="match status" value="1"/>
</dbReference>
<dbReference type="Gene3D" id="3.30.1490.20">
    <property type="entry name" value="ATP-grasp fold, A domain"/>
    <property type="match status" value="1"/>
</dbReference>
<comment type="pathway">
    <text evidence="3 12">Carbohydrate biosynthesis; gluconeogenesis.</text>
</comment>
<evidence type="ECO:0000256" key="8">
    <source>
        <dbReference type="ARBA" id="ARBA00022777"/>
    </source>
</evidence>
<dbReference type="AlphaFoldDB" id="A0A0U2TVA3"/>
<evidence type="ECO:0000256" key="7">
    <source>
        <dbReference type="ARBA" id="ARBA00022741"/>
    </source>
</evidence>
<dbReference type="UniPathway" id="UPA00138"/>
<evidence type="ECO:0000256" key="10">
    <source>
        <dbReference type="ARBA" id="ARBA00022842"/>
    </source>
</evidence>
<comment type="catalytic activity">
    <reaction evidence="11 12">
        <text>pyruvate + ATP + H2O = phosphoenolpyruvate + AMP + phosphate + 2 H(+)</text>
        <dbReference type="Rhea" id="RHEA:11364"/>
        <dbReference type="ChEBI" id="CHEBI:15361"/>
        <dbReference type="ChEBI" id="CHEBI:15377"/>
        <dbReference type="ChEBI" id="CHEBI:15378"/>
        <dbReference type="ChEBI" id="CHEBI:30616"/>
        <dbReference type="ChEBI" id="CHEBI:43474"/>
        <dbReference type="ChEBI" id="CHEBI:58702"/>
        <dbReference type="ChEBI" id="CHEBI:456215"/>
        <dbReference type="EC" id="2.7.9.2"/>
    </reaction>
</comment>
<dbReference type="NCBIfam" id="NF005057">
    <property type="entry name" value="PRK06464.1"/>
    <property type="match status" value="1"/>
</dbReference>
<dbReference type="InterPro" id="IPR015813">
    <property type="entry name" value="Pyrv/PenolPyrv_kinase-like_dom"/>
</dbReference>
<organism evidence="16 17">
    <name type="scientific">Methanobrevibacter millerae</name>
    <dbReference type="NCBI Taxonomy" id="230361"/>
    <lineage>
        <taxon>Archaea</taxon>
        <taxon>Methanobacteriati</taxon>
        <taxon>Methanobacteriota</taxon>
        <taxon>Methanomada group</taxon>
        <taxon>Methanobacteria</taxon>
        <taxon>Methanobacteriales</taxon>
        <taxon>Methanobacteriaceae</taxon>
        <taxon>Methanobrevibacter</taxon>
    </lineage>
</organism>
<comment type="function">
    <text evidence="2 12">Catalyzes the phosphorylation of pyruvate to phosphoenolpyruvate.</text>
</comment>
<dbReference type="Gene3D" id="3.50.30.10">
    <property type="entry name" value="Phosphohistidine domain"/>
    <property type="match status" value="1"/>
</dbReference>